<dbReference type="SUPFAM" id="SSF58113">
    <property type="entry name" value="Apolipoprotein A-I"/>
    <property type="match status" value="1"/>
</dbReference>
<dbReference type="RefSeq" id="WP_046221085.1">
    <property type="nucleotide sequence ID" value="NZ_JWYV01000011.1"/>
</dbReference>
<keyword evidence="2" id="KW-0732">Signal</keyword>
<dbReference type="STRING" id="265726.KY46_13060"/>
<dbReference type="EMBL" id="JWYV01000011">
    <property type="protein sequence ID" value="KKC99310.1"/>
    <property type="molecule type" value="Genomic_DNA"/>
</dbReference>
<evidence type="ECO:0000313" key="4">
    <source>
        <dbReference type="Proteomes" id="UP000033633"/>
    </source>
</evidence>
<keyword evidence="1" id="KW-0175">Coiled coil</keyword>
<feature type="signal peptide" evidence="2">
    <location>
        <begin position="1"/>
        <end position="28"/>
    </location>
</feature>
<comment type="caution">
    <text evidence="3">The sequence shown here is derived from an EMBL/GenBank/DDBJ whole genome shotgun (WGS) entry which is preliminary data.</text>
</comment>
<protein>
    <submittedName>
        <fullName evidence="3">Uncharacterized protein</fullName>
    </submittedName>
</protein>
<dbReference type="Proteomes" id="UP000033633">
    <property type="component" value="Unassembled WGS sequence"/>
</dbReference>
<feature type="chain" id="PRO_5002496500" evidence="2">
    <location>
        <begin position="29"/>
        <end position="165"/>
    </location>
</feature>
<name>A0A0F5VAW6_9GAMM</name>
<organism evidence="3 4">
    <name type="scientific">Photobacterium halotolerans</name>
    <dbReference type="NCBI Taxonomy" id="265726"/>
    <lineage>
        <taxon>Bacteria</taxon>
        <taxon>Pseudomonadati</taxon>
        <taxon>Pseudomonadota</taxon>
        <taxon>Gammaproteobacteria</taxon>
        <taxon>Vibrionales</taxon>
        <taxon>Vibrionaceae</taxon>
        <taxon>Photobacterium</taxon>
    </lineage>
</organism>
<dbReference type="OrthoDB" id="7865349at2"/>
<dbReference type="PATRIC" id="fig|265726.11.peg.832"/>
<evidence type="ECO:0000313" key="3">
    <source>
        <dbReference type="EMBL" id="KKC99310.1"/>
    </source>
</evidence>
<accession>A0A0F5VAW6</accession>
<dbReference type="Gene3D" id="1.20.5.1230">
    <property type="entry name" value="Apolipoprotein A-I"/>
    <property type="match status" value="1"/>
</dbReference>
<sequence>MKVNVLRRYVSVCALVVSIGLLPGMVSAAHHEKEDAATSAEQVNQETQDLLESLKNYSVEQKDEAMKATKEGIDSLDKHIEQLQTQIEKDWDNMDQAAREKSRASLKSMQEQRVKLAEWYGSMKSSSADAWDHVKEGFSGAYDSLSDAWQKASEEFSKEEPDTKE</sequence>
<gene>
    <name evidence="3" type="ORF">KY46_13060</name>
</gene>
<feature type="coiled-coil region" evidence="1">
    <location>
        <begin position="40"/>
        <end position="86"/>
    </location>
</feature>
<reference evidence="3 4" key="1">
    <citation type="submission" date="2014-12" db="EMBL/GenBank/DDBJ databases">
        <title>Mercury Reductase activity and rhizosphere competence traits in the genome of root associated Photobacterium halotolerans MELD1.</title>
        <authorList>
            <person name="Mathew D.C."/>
            <person name="Huang C.-C."/>
        </authorList>
    </citation>
    <scope>NUCLEOTIDE SEQUENCE [LARGE SCALE GENOMIC DNA]</scope>
    <source>
        <strain evidence="3 4">MELD1</strain>
    </source>
</reference>
<evidence type="ECO:0000256" key="1">
    <source>
        <dbReference type="SAM" id="Coils"/>
    </source>
</evidence>
<keyword evidence="4" id="KW-1185">Reference proteome</keyword>
<dbReference type="AlphaFoldDB" id="A0A0F5VAW6"/>
<proteinExistence type="predicted"/>
<evidence type="ECO:0000256" key="2">
    <source>
        <dbReference type="SAM" id="SignalP"/>
    </source>
</evidence>